<keyword evidence="4" id="KW-1185">Reference proteome</keyword>
<gene>
    <name evidence="3" type="ORF">C7M61_000068</name>
</gene>
<evidence type="ECO:0000313" key="4">
    <source>
        <dbReference type="Proteomes" id="UP000241107"/>
    </source>
</evidence>
<keyword evidence="2" id="KW-1133">Transmembrane helix</keyword>
<feature type="region of interest" description="Disordered" evidence="1">
    <location>
        <begin position="213"/>
        <end position="243"/>
    </location>
</feature>
<accession>A0A2P7YWV0</accession>
<dbReference type="Proteomes" id="UP000241107">
    <property type="component" value="Unassembled WGS sequence"/>
</dbReference>
<name>A0A2P7YWV0_9ASCO</name>
<feature type="compositionally biased region" description="Basic and acidic residues" evidence="1">
    <location>
        <begin position="213"/>
        <end position="242"/>
    </location>
</feature>
<dbReference type="STRING" id="418784.A0A2P7YWV0"/>
<organism evidence="3 4">
    <name type="scientific">Candidozyma pseudohaemuli</name>
    <dbReference type="NCBI Taxonomy" id="418784"/>
    <lineage>
        <taxon>Eukaryota</taxon>
        <taxon>Fungi</taxon>
        <taxon>Dikarya</taxon>
        <taxon>Ascomycota</taxon>
        <taxon>Saccharomycotina</taxon>
        <taxon>Pichiomycetes</taxon>
        <taxon>Metschnikowiaceae</taxon>
        <taxon>Candidozyma</taxon>
    </lineage>
</organism>
<evidence type="ECO:0000256" key="2">
    <source>
        <dbReference type="SAM" id="Phobius"/>
    </source>
</evidence>
<comment type="caution">
    <text evidence="3">The sequence shown here is derived from an EMBL/GenBank/DDBJ whole genome shotgun (WGS) entry which is preliminary data.</text>
</comment>
<evidence type="ECO:0000256" key="1">
    <source>
        <dbReference type="SAM" id="MobiDB-lite"/>
    </source>
</evidence>
<keyword evidence="2" id="KW-0472">Membrane</keyword>
<feature type="compositionally biased region" description="Basic and acidic residues" evidence="1">
    <location>
        <begin position="256"/>
        <end position="269"/>
    </location>
</feature>
<keyword evidence="2" id="KW-0812">Transmembrane</keyword>
<reference evidence="3 4" key="1">
    <citation type="submission" date="2018-03" db="EMBL/GenBank/DDBJ databases">
        <title>Candida pseudohaemulonii genome assembly and annotation.</title>
        <authorList>
            <person name="Munoz J.F."/>
            <person name="Gade L.G."/>
            <person name="Chow N.A."/>
            <person name="Litvintseva A.P."/>
            <person name="Loparev V.N."/>
            <person name="Cuomo C.A."/>
        </authorList>
    </citation>
    <scope>NUCLEOTIDE SEQUENCE [LARGE SCALE GENOMIC DNA]</scope>
    <source>
        <strain evidence="3 4">B12108</strain>
    </source>
</reference>
<protein>
    <submittedName>
        <fullName evidence="3">Uncharacterized protein</fullName>
    </submittedName>
</protein>
<dbReference type="GeneID" id="36563462"/>
<dbReference type="OrthoDB" id="3981028at2759"/>
<sequence length="343" mass="40388">MESLSESSAPQSVILNDYKLAVKFFMNKDFEKSYQIISKLHSVAYRTFAKGAILEDVFVKIVTLYLTELGLLLNSKDGTFQLPRKEKKELIGKLRLSQFLDSLYEIYGSVAKVPSELLYQVFLVNYLCQNEIKQGDERLLVKQFDNLYSLLDFLGASNDKYLRRLVDMYIFNVLPDADEFYKAKELVDSNPLVDTEKGRNRIKELQEVKKQEKKLRDKQAKEREAQEAQRLAEEKAKKKAEQENASLKYKSLKQIKREHESTEELERRSRSPPSSGNSSIQQLRHRLEYLMRLMRRFCEKNYPVLVIIFIASLIAQRFIRTRRINVFQKLQDTFRMAFKITYL</sequence>
<evidence type="ECO:0000313" key="3">
    <source>
        <dbReference type="EMBL" id="PSK40429.1"/>
    </source>
</evidence>
<dbReference type="AlphaFoldDB" id="A0A2P7YWV0"/>
<feature type="transmembrane region" description="Helical" evidence="2">
    <location>
        <begin position="302"/>
        <end position="319"/>
    </location>
</feature>
<feature type="region of interest" description="Disordered" evidence="1">
    <location>
        <begin position="256"/>
        <end position="280"/>
    </location>
</feature>
<dbReference type="EMBL" id="PYFQ01000001">
    <property type="protein sequence ID" value="PSK40429.1"/>
    <property type="molecule type" value="Genomic_DNA"/>
</dbReference>
<proteinExistence type="predicted"/>
<dbReference type="RefSeq" id="XP_024715128.1">
    <property type="nucleotide sequence ID" value="XM_024855529.1"/>
</dbReference>
<dbReference type="VEuPathDB" id="FungiDB:C7M61_000068"/>